<dbReference type="Gene3D" id="3.30.70.270">
    <property type="match status" value="1"/>
</dbReference>
<name>A0AAV7KUN6_PLEWA</name>
<dbReference type="AlphaFoldDB" id="A0AAV7KUN6"/>
<evidence type="ECO:0000313" key="2">
    <source>
        <dbReference type="Proteomes" id="UP001066276"/>
    </source>
</evidence>
<proteinExistence type="predicted"/>
<accession>A0AAV7KUN6</accession>
<protein>
    <submittedName>
        <fullName evidence="1">Uncharacterized protein</fullName>
    </submittedName>
</protein>
<dbReference type="EMBL" id="JANPWB010000016">
    <property type="protein sequence ID" value="KAJ1082932.1"/>
    <property type="molecule type" value="Genomic_DNA"/>
</dbReference>
<dbReference type="SUPFAM" id="SSF56672">
    <property type="entry name" value="DNA/RNA polymerases"/>
    <property type="match status" value="1"/>
</dbReference>
<reference evidence="1" key="1">
    <citation type="journal article" date="2022" name="bioRxiv">
        <title>Sequencing and chromosome-scale assembly of the giantPleurodeles waltlgenome.</title>
        <authorList>
            <person name="Brown T."/>
            <person name="Elewa A."/>
            <person name="Iarovenko S."/>
            <person name="Subramanian E."/>
            <person name="Araus A.J."/>
            <person name="Petzold A."/>
            <person name="Susuki M."/>
            <person name="Suzuki K.-i.T."/>
            <person name="Hayashi T."/>
            <person name="Toyoda A."/>
            <person name="Oliveira C."/>
            <person name="Osipova E."/>
            <person name="Leigh N.D."/>
            <person name="Simon A."/>
            <person name="Yun M.H."/>
        </authorList>
    </citation>
    <scope>NUCLEOTIDE SEQUENCE</scope>
    <source>
        <strain evidence="1">20211129_DDA</strain>
        <tissue evidence="1">Liver</tissue>
    </source>
</reference>
<dbReference type="InterPro" id="IPR043502">
    <property type="entry name" value="DNA/RNA_pol_sf"/>
</dbReference>
<evidence type="ECO:0000313" key="1">
    <source>
        <dbReference type="EMBL" id="KAJ1082932.1"/>
    </source>
</evidence>
<organism evidence="1 2">
    <name type="scientific">Pleurodeles waltl</name>
    <name type="common">Iberian ribbed newt</name>
    <dbReference type="NCBI Taxonomy" id="8319"/>
    <lineage>
        <taxon>Eukaryota</taxon>
        <taxon>Metazoa</taxon>
        <taxon>Chordata</taxon>
        <taxon>Craniata</taxon>
        <taxon>Vertebrata</taxon>
        <taxon>Euteleostomi</taxon>
        <taxon>Amphibia</taxon>
        <taxon>Batrachia</taxon>
        <taxon>Caudata</taxon>
        <taxon>Salamandroidea</taxon>
        <taxon>Salamandridae</taxon>
        <taxon>Pleurodelinae</taxon>
        <taxon>Pleurodeles</taxon>
    </lineage>
</organism>
<comment type="caution">
    <text evidence="1">The sequence shown here is derived from an EMBL/GenBank/DDBJ whole genome shotgun (WGS) entry which is preliminary data.</text>
</comment>
<dbReference type="InterPro" id="IPR043128">
    <property type="entry name" value="Rev_trsase/Diguanyl_cyclase"/>
</dbReference>
<keyword evidence="2" id="KW-1185">Reference proteome</keyword>
<gene>
    <name evidence="1" type="ORF">NDU88_003093</name>
</gene>
<sequence>MEPLRELTRKGADFVWWEKQRVAFDVTKKGIANAPPLKPFNVTAQCIVTMDAGMNGLEGIVSECETGEEHMGDLVDVDFVAVVSDFMSDDFKMIDEKKWEESDREDSVL</sequence>
<dbReference type="Proteomes" id="UP001066276">
    <property type="component" value="Chromosome 12"/>
</dbReference>